<gene>
    <name evidence="1" type="ORF">BamIOP4010DRAFT_6492</name>
</gene>
<proteinExistence type="predicted"/>
<dbReference type="EMBL" id="ABLC01000370">
    <property type="protein sequence ID" value="EDS99994.1"/>
    <property type="molecule type" value="Genomic_DNA"/>
</dbReference>
<comment type="caution">
    <text evidence="1">The sequence shown here is derived from an EMBL/GenBank/DDBJ whole genome shotgun (WGS) entry which is preliminary data.</text>
</comment>
<dbReference type="Proteomes" id="UP000005463">
    <property type="component" value="Unassembled WGS sequence"/>
</dbReference>
<sequence length="158" mass="16477">MRQSWPDTSQAASGDIVIGAMPMPADTSDTARLRCVSNQPVTHAIIGANTAAVALPTASPKISWNASSDGARLASARLADSSTAPVTTTARVPTRSDRLPQPMLAKAIAMKPSVIAAEMPVIDQPVSRAMARRNTGSENIAPIAMQPIRPPAATITQR</sequence>
<accession>B1FR31</accession>
<reference evidence="1 2" key="1">
    <citation type="submission" date="2008-03" db="EMBL/GenBank/DDBJ databases">
        <title>Sequencing of the draft genome and assembly of Burkholderia ambifaria IOP40-10.</title>
        <authorList>
            <consortium name="US DOE Joint Genome Institute (JGI-PGF)"/>
            <person name="Copeland A."/>
            <person name="Lucas S."/>
            <person name="Lapidus A."/>
            <person name="Glavina del Rio T."/>
            <person name="Dalin E."/>
            <person name="Tice H."/>
            <person name="Bruce D."/>
            <person name="Goodwin L."/>
            <person name="Pitluck S."/>
            <person name="Larimer F."/>
            <person name="Land M.L."/>
            <person name="Hauser L."/>
            <person name="Tiedje J."/>
            <person name="Richardson P."/>
        </authorList>
    </citation>
    <scope>NUCLEOTIDE SEQUENCE [LARGE SCALE GENOMIC DNA]</scope>
    <source>
        <strain evidence="1 2">IOP40-10</strain>
    </source>
</reference>
<dbReference type="AlphaFoldDB" id="B1FR31"/>
<evidence type="ECO:0000313" key="2">
    <source>
        <dbReference type="Proteomes" id="UP000005463"/>
    </source>
</evidence>
<evidence type="ECO:0000313" key="1">
    <source>
        <dbReference type="EMBL" id="EDS99994.1"/>
    </source>
</evidence>
<name>B1FR31_9BURK</name>
<protein>
    <submittedName>
        <fullName evidence="1">Uncharacterized protein</fullName>
    </submittedName>
</protein>
<organism evidence="1 2">
    <name type="scientific">Burkholderia ambifaria IOP40-10</name>
    <dbReference type="NCBI Taxonomy" id="396596"/>
    <lineage>
        <taxon>Bacteria</taxon>
        <taxon>Pseudomonadati</taxon>
        <taxon>Pseudomonadota</taxon>
        <taxon>Betaproteobacteria</taxon>
        <taxon>Burkholderiales</taxon>
        <taxon>Burkholderiaceae</taxon>
        <taxon>Burkholderia</taxon>
        <taxon>Burkholderia cepacia complex</taxon>
    </lineage>
</organism>